<proteinExistence type="predicted"/>
<dbReference type="RefSeq" id="XP_009799843.1">
    <property type="nucleotide sequence ID" value="XM_009801541.1"/>
</dbReference>
<name>A0A1U7Y9Q8_NICSY</name>
<dbReference type="SUPFAM" id="SSF54001">
    <property type="entry name" value="Cysteine proteinases"/>
    <property type="match status" value="1"/>
</dbReference>
<dbReference type="PANTHER" id="PTHR48302:SF2">
    <property type="entry name" value="DUF1985 DOMAIN-CONTAINING PROTEIN"/>
    <property type="match status" value="1"/>
</dbReference>
<dbReference type="Proteomes" id="UP000189701">
    <property type="component" value="Unplaced"/>
</dbReference>
<dbReference type="Gene3D" id="3.40.395.10">
    <property type="entry name" value="Adenoviral Proteinase, Chain A"/>
    <property type="match status" value="1"/>
</dbReference>
<keyword evidence="3" id="KW-1185">Reference proteome</keyword>
<dbReference type="InterPro" id="IPR015410">
    <property type="entry name" value="DUF1985"/>
</dbReference>
<sequence>MVLQLEGSDDDSFSIYVNGTTLSFLIREFVLVAGLNCVGNPEDFQCNTKVPNRIVDTYFGGAKNVKKKNLLKCFDDKNWGHDNDGDAVIIAVLYFIYSFIFSTEKNTFTIPRKHFDLVESERYFDYPWGKDAFQNLFYECCSNVDPKIARQVDNRIPRILNWKFTVNQPTYSYLMNDMFNDQENMIVYSDIQLSDIELAIIQIPPEGVDVVNNPTHSNNNEDDSDDFSHTPLLQPKKKHDASVGPSSSPPHKKRKYQLIDPSTVESSIPHVLAIPQSKTPPVMGEFTSLRTLIDENFKSFPTSLKPIRIQKGYTRERNISGDMMMVMQRKMNIDIHSNQYPHAISTGDTLNASTEVNLVCGEVIMEGNTTFEVMCIIPHTSDEGISSEVHVSQFELANEFLPSQIPETRIMIHHAPKTVDSTPLPSHRNWHPSRWTLRDKLRLRRYTDTDSNASVTKEEDVVCNYIRGYRFLANVPWHTVDNVLIPVNLKDKLHWILAVVSFKERCIKRNGLRVREGLVEEDGDLAFVFVRKTPR</sequence>
<feature type="domain" description="DUF1985" evidence="2">
    <location>
        <begin position="4"/>
        <end position="137"/>
    </location>
</feature>
<organism evidence="3 4">
    <name type="scientific">Nicotiana sylvestris</name>
    <name type="common">Wood tobacco</name>
    <name type="synonym">South American tobacco</name>
    <dbReference type="NCBI Taxonomy" id="4096"/>
    <lineage>
        <taxon>Eukaryota</taxon>
        <taxon>Viridiplantae</taxon>
        <taxon>Streptophyta</taxon>
        <taxon>Embryophyta</taxon>
        <taxon>Tracheophyta</taxon>
        <taxon>Spermatophyta</taxon>
        <taxon>Magnoliopsida</taxon>
        <taxon>eudicotyledons</taxon>
        <taxon>Gunneridae</taxon>
        <taxon>Pentapetalae</taxon>
        <taxon>asterids</taxon>
        <taxon>lamiids</taxon>
        <taxon>Solanales</taxon>
        <taxon>Solanaceae</taxon>
        <taxon>Nicotianoideae</taxon>
        <taxon>Nicotianeae</taxon>
        <taxon>Nicotiana</taxon>
    </lineage>
</organism>
<dbReference type="InterPro" id="IPR038765">
    <property type="entry name" value="Papain-like_cys_pep_sf"/>
</dbReference>
<reference evidence="4" key="2">
    <citation type="submission" date="2025-08" db="UniProtKB">
        <authorList>
            <consortium name="RefSeq"/>
        </authorList>
    </citation>
    <scope>IDENTIFICATION</scope>
    <source>
        <tissue evidence="4">Leaf</tissue>
    </source>
</reference>
<dbReference type="AlphaFoldDB" id="A0A1U7Y9Q8"/>
<gene>
    <name evidence="4" type="primary">LOC104245845</name>
</gene>
<dbReference type="eggNOG" id="ENOG502SQ13">
    <property type="taxonomic scope" value="Eukaryota"/>
</dbReference>
<evidence type="ECO:0000313" key="4">
    <source>
        <dbReference type="RefSeq" id="XP_009799843.1"/>
    </source>
</evidence>
<evidence type="ECO:0000259" key="2">
    <source>
        <dbReference type="Pfam" id="PF09331"/>
    </source>
</evidence>
<dbReference type="PANTHER" id="PTHR48302">
    <property type="entry name" value="ULP1 PROTEASE FAMILY, C-TERMINAL CATALYTIC DOMAIN CONTAINING PROTEIN"/>
    <property type="match status" value="1"/>
</dbReference>
<accession>A0A1U7Y9Q8</accession>
<feature type="region of interest" description="Disordered" evidence="1">
    <location>
        <begin position="210"/>
        <end position="256"/>
    </location>
</feature>
<dbReference type="Pfam" id="PF09331">
    <property type="entry name" value="DUF1985"/>
    <property type="match status" value="1"/>
</dbReference>
<protein>
    <submittedName>
        <fullName evidence="4">Uncharacterized protein LOC104245845</fullName>
    </submittedName>
</protein>
<evidence type="ECO:0000313" key="3">
    <source>
        <dbReference type="Proteomes" id="UP000189701"/>
    </source>
</evidence>
<reference evidence="3" key="1">
    <citation type="journal article" date="2013" name="Genome Biol.">
        <title>Reference genomes and transcriptomes of Nicotiana sylvestris and Nicotiana tomentosiformis.</title>
        <authorList>
            <person name="Sierro N."/>
            <person name="Battey J.N."/>
            <person name="Ouadi S."/>
            <person name="Bovet L."/>
            <person name="Goepfert S."/>
            <person name="Bakaher N."/>
            <person name="Peitsch M.C."/>
            <person name="Ivanov N.V."/>
        </authorList>
    </citation>
    <scope>NUCLEOTIDE SEQUENCE [LARGE SCALE GENOMIC DNA]</scope>
</reference>
<evidence type="ECO:0000256" key="1">
    <source>
        <dbReference type="SAM" id="MobiDB-lite"/>
    </source>
</evidence>